<dbReference type="EMBL" id="CH474011">
    <property type="protein sequence ID" value="EDL88118.1"/>
    <property type="molecule type" value="Genomic_DNA"/>
</dbReference>
<dbReference type="AlphaFoldDB" id="A6K0V0"/>
<organism evidence="1 2">
    <name type="scientific">Rattus norvegicus</name>
    <name type="common">Rat</name>
    <dbReference type="NCBI Taxonomy" id="10116"/>
    <lineage>
        <taxon>Eukaryota</taxon>
        <taxon>Metazoa</taxon>
        <taxon>Chordata</taxon>
        <taxon>Craniata</taxon>
        <taxon>Vertebrata</taxon>
        <taxon>Euteleostomi</taxon>
        <taxon>Mammalia</taxon>
        <taxon>Eutheria</taxon>
        <taxon>Euarchontoglires</taxon>
        <taxon>Glires</taxon>
        <taxon>Rodentia</taxon>
        <taxon>Myomorpha</taxon>
        <taxon>Muroidea</taxon>
        <taxon>Muridae</taxon>
        <taxon>Murinae</taxon>
        <taxon>Rattus</taxon>
    </lineage>
</organism>
<dbReference type="EMBL" id="CH474011">
    <property type="protein sequence ID" value="EDL88117.1"/>
    <property type="molecule type" value="Genomic_DNA"/>
</dbReference>
<dbReference type="Proteomes" id="UP000234681">
    <property type="component" value="Chromosome 4"/>
</dbReference>
<evidence type="ECO:0000313" key="2">
    <source>
        <dbReference type="Proteomes" id="UP000234681"/>
    </source>
</evidence>
<proteinExistence type="predicted"/>
<accession>A6K0V0</accession>
<reference evidence="1 2" key="2">
    <citation type="submission" date="2005-09" db="EMBL/GenBank/DDBJ databases">
        <authorList>
            <person name="Mural R.J."/>
            <person name="Li P.W."/>
            <person name="Adams M.D."/>
            <person name="Amanatides P.G."/>
            <person name="Baden-Tillson H."/>
            <person name="Barnstead M."/>
            <person name="Chin S.H."/>
            <person name="Dew I."/>
            <person name="Evans C.A."/>
            <person name="Ferriera S."/>
            <person name="Flanigan M."/>
            <person name="Fosler C."/>
            <person name="Glodek A."/>
            <person name="Gu Z."/>
            <person name="Holt R.A."/>
            <person name="Jennings D."/>
            <person name="Kraft C.L."/>
            <person name="Lu F."/>
            <person name="Nguyen T."/>
            <person name="Nusskern D.R."/>
            <person name="Pfannkoch C.M."/>
            <person name="Sitter C."/>
            <person name="Sutton G.G."/>
            <person name="Venter J.C."/>
            <person name="Wang Z."/>
            <person name="Woodage T."/>
            <person name="Zheng X.H."/>
            <person name="Zhong F."/>
        </authorList>
    </citation>
    <scope>NUCLEOTIDE SEQUENCE [LARGE SCALE GENOMIC DNA]</scope>
    <source>
        <strain evidence="1">BN</strain>
        <strain evidence="2">BN, Sprague-Dawley</strain>
    </source>
</reference>
<sequence length="97" mass="11284">MPQIHTALPGQSLLAPVYLPHRLPLHPHPRLHLHLHLHLHPSPQPPPSKPHRCPHLSLQPRGIRLRCQPLYPAYLPFRPLPRLRPLCPQPQHSVRRQ</sequence>
<reference evidence="1" key="1">
    <citation type="journal article" date="2005" name="Genome Res.">
        <title>Gene and alternative splicing annotation with AIR.</title>
        <authorList>
            <person name="Florea L."/>
            <person name="Di Francesco V."/>
            <person name="Miller J."/>
            <person name="Turner R."/>
            <person name="Yao A."/>
            <person name="Harris M."/>
            <person name="Walenz B."/>
            <person name="Mobarry C."/>
            <person name="Merkulov G.V."/>
            <person name="Charlab R."/>
            <person name="Dew I."/>
            <person name="Deng Z."/>
            <person name="Istrail S."/>
            <person name="Li P."/>
            <person name="Sutton G."/>
        </authorList>
    </citation>
    <scope>NUCLEOTIDE SEQUENCE</scope>
    <source>
        <strain evidence="1">BN</strain>
    </source>
</reference>
<evidence type="ECO:0000313" key="1">
    <source>
        <dbReference type="EMBL" id="EDL88117.1"/>
    </source>
</evidence>
<name>A6K0V0_RAT</name>
<gene>
    <name evidence="1" type="ORF">rCG_52446</name>
</gene>
<protein>
    <submittedName>
        <fullName evidence="1">RCG52446, isoform CRA_a</fullName>
    </submittedName>
</protein>